<organism evidence="2 3">
    <name type="scientific">Lithospermum erythrorhizon</name>
    <name type="common">Purple gromwell</name>
    <name type="synonym">Lithospermum officinale var. erythrorhizon</name>
    <dbReference type="NCBI Taxonomy" id="34254"/>
    <lineage>
        <taxon>Eukaryota</taxon>
        <taxon>Viridiplantae</taxon>
        <taxon>Streptophyta</taxon>
        <taxon>Embryophyta</taxon>
        <taxon>Tracheophyta</taxon>
        <taxon>Spermatophyta</taxon>
        <taxon>Magnoliopsida</taxon>
        <taxon>eudicotyledons</taxon>
        <taxon>Gunneridae</taxon>
        <taxon>Pentapetalae</taxon>
        <taxon>asterids</taxon>
        <taxon>lamiids</taxon>
        <taxon>Boraginales</taxon>
        <taxon>Boraginaceae</taxon>
        <taxon>Boraginoideae</taxon>
        <taxon>Lithospermeae</taxon>
        <taxon>Lithospermum</taxon>
    </lineage>
</organism>
<accession>A0AAV3R1I9</accession>
<dbReference type="Proteomes" id="UP001454036">
    <property type="component" value="Unassembled WGS sequence"/>
</dbReference>
<keyword evidence="3" id="KW-1185">Reference proteome</keyword>
<comment type="caution">
    <text evidence="2">The sequence shown here is derived from an EMBL/GenBank/DDBJ whole genome shotgun (WGS) entry which is preliminary data.</text>
</comment>
<evidence type="ECO:0000313" key="2">
    <source>
        <dbReference type="EMBL" id="GAA0168947.1"/>
    </source>
</evidence>
<sequence>MAAPTHATDEISLLQRPIDVFTKRVAGHTQRGTNTELACLDPFSPEITSATMTGSKRNSTSSRGLTRKIAVIAFVEGLKINKFKESLLKKRPSSLEEINERVYKYIRIEEAWKRVERGYEKRLMEETRRQSPHPKRRSALDRIRVPDRGYSRANLPRGSAFSCLQGDPKREKEMKEGKIEYQTLSTPEQRMCSWRSRISGCFRDLPSRRPPKQKGHENVLPVS</sequence>
<reference evidence="2 3" key="1">
    <citation type="submission" date="2024-01" db="EMBL/GenBank/DDBJ databases">
        <title>The complete chloroplast genome sequence of Lithospermum erythrorhizon: insights into the phylogenetic relationship among Boraginaceae species and the maternal lineages of purple gromwells.</title>
        <authorList>
            <person name="Okada T."/>
            <person name="Watanabe K."/>
        </authorList>
    </citation>
    <scope>NUCLEOTIDE SEQUENCE [LARGE SCALE GENOMIC DNA]</scope>
</reference>
<evidence type="ECO:0000313" key="3">
    <source>
        <dbReference type="Proteomes" id="UP001454036"/>
    </source>
</evidence>
<evidence type="ECO:0000256" key="1">
    <source>
        <dbReference type="SAM" id="MobiDB-lite"/>
    </source>
</evidence>
<dbReference type="EMBL" id="BAABME010006656">
    <property type="protein sequence ID" value="GAA0168947.1"/>
    <property type="molecule type" value="Genomic_DNA"/>
</dbReference>
<dbReference type="AlphaFoldDB" id="A0AAV3R1I9"/>
<feature type="region of interest" description="Disordered" evidence="1">
    <location>
        <begin position="203"/>
        <end position="223"/>
    </location>
</feature>
<gene>
    <name evidence="2" type="ORF">LIER_23532</name>
</gene>
<name>A0AAV3R1I9_LITER</name>
<proteinExistence type="predicted"/>
<protein>
    <submittedName>
        <fullName evidence="2">Uncharacterized protein</fullName>
    </submittedName>
</protein>